<reference evidence="1 2" key="1">
    <citation type="journal article" date="2018" name="Nat. Biotechnol.">
        <title>A standardized bacterial taxonomy based on genome phylogeny substantially revises the tree of life.</title>
        <authorList>
            <person name="Parks D.H."/>
            <person name="Chuvochina M."/>
            <person name="Waite D.W."/>
            <person name="Rinke C."/>
            <person name="Skarshewski A."/>
            <person name="Chaumeil P.A."/>
            <person name="Hugenholtz P."/>
        </authorList>
    </citation>
    <scope>NUCLEOTIDE SEQUENCE [LARGE SCALE GENOMIC DNA]</scope>
    <source>
        <strain evidence="1">UBA11728</strain>
    </source>
</reference>
<organism evidence="1 2">
    <name type="scientific">Lachnoclostridium phytofermentans</name>
    <dbReference type="NCBI Taxonomy" id="66219"/>
    <lineage>
        <taxon>Bacteria</taxon>
        <taxon>Bacillati</taxon>
        <taxon>Bacillota</taxon>
        <taxon>Clostridia</taxon>
        <taxon>Lachnospirales</taxon>
        <taxon>Lachnospiraceae</taxon>
    </lineage>
</organism>
<proteinExistence type="predicted"/>
<sequence length="211" mass="24311">MKFITEDDLRILFRREPFTFYDIPTGNRLTPGARQFLVDKKVPISNDPMVVKRKNEKPTEIKVEATKKEDAPKKEICKEVFQLKKKTLQAQFLEAGLELLSRDVLLAQQVFDLERKLSFVGKVGRGEETTCKTCTGFHEGNMQESFEDCFEITGFHAQSEKGKEIVLLHRLRCNVRELAAEAENENLNPIINRLSQMICLEYGGKLCQRKN</sequence>
<name>A0A3D2XAY0_9FIRM</name>
<gene>
    <name evidence="1" type="ORF">DHW61_18100</name>
</gene>
<evidence type="ECO:0000313" key="1">
    <source>
        <dbReference type="EMBL" id="HCL04292.1"/>
    </source>
</evidence>
<dbReference type="Proteomes" id="UP000262969">
    <property type="component" value="Unassembled WGS sequence"/>
</dbReference>
<evidence type="ECO:0008006" key="3">
    <source>
        <dbReference type="Google" id="ProtNLM"/>
    </source>
</evidence>
<accession>A0A3D2XAY0</accession>
<dbReference type="EMBL" id="DPVV01000592">
    <property type="protein sequence ID" value="HCL04292.1"/>
    <property type="molecule type" value="Genomic_DNA"/>
</dbReference>
<evidence type="ECO:0000313" key="2">
    <source>
        <dbReference type="Proteomes" id="UP000262969"/>
    </source>
</evidence>
<dbReference type="AlphaFoldDB" id="A0A3D2XAY0"/>
<protein>
    <recommendedName>
        <fullName evidence="3">Ethanolamine utilization cobalamin adenosyltransferase</fullName>
    </recommendedName>
</protein>
<comment type="caution">
    <text evidence="1">The sequence shown here is derived from an EMBL/GenBank/DDBJ whole genome shotgun (WGS) entry which is preliminary data.</text>
</comment>